<dbReference type="AlphaFoldDB" id="A0A5S9IMZ8"/>
<dbReference type="SUPFAM" id="SSF52949">
    <property type="entry name" value="Macro domain-like"/>
    <property type="match status" value="1"/>
</dbReference>
<proteinExistence type="predicted"/>
<accession>A0A5S9IMZ8</accession>
<dbReference type="Gene3D" id="3.40.220.10">
    <property type="entry name" value="Leucine Aminopeptidase, subunit E, domain 1"/>
    <property type="match status" value="1"/>
</dbReference>
<evidence type="ECO:0000259" key="1">
    <source>
        <dbReference type="PROSITE" id="PS51154"/>
    </source>
</evidence>
<reference evidence="2 3" key="1">
    <citation type="submission" date="2019-08" db="EMBL/GenBank/DDBJ databases">
        <title>Complete genome sequence of Candidatus Uab amorphum.</title>
        <authorList>
            <person name="Shiratori T."/>
            <person name="Suzuki S."/>
            <person name="Kakizawa Y."/>
            <person name="Ishida K."/>
        </authorList>
    </citation>
    <scope>NUCLEOTIDE SEQUENCE [LARGE SCALE GENOMIC DNA]</scope>
    <source>
        <strain evidence="2 3">SRT547</strain>
    </source>
</reference>
<dbReference type="PANTHER" id="PTHR34413:SF2">
    <property type="entry name" value="PROPHAGE TAIL FIBER ASSEMBLY PROTEIN HOMOLOG TFAE-RELATED"/>
    <property type="match status" value="1"/>
</dbReference>
<dbReference type="Proteomes" id="UP000326354">
    <property type="component" value="Chromosome"/>
</dbReference>
<dbReference type="InterPro" id="IPR043472">
    <property type="entry name" value="Macro_dom-like"/>
</dbReference>
<dbReference type="SMART" id="SM00506">
    <property type="entry name" value="A1pp"/>
    <property type="match status" value="1"/>
</dbReference>
<feature type="domain" description="Macro" evidence="1">
    <location>
        <begin position="1"/>
        <end position="188"/>
    </location>
</feature>
<organism evidence="2 3">
    <name type="scientific">Uabimicrobium amorphum</name>
    <dbReference type="NCBI Taxonomy" id="2596890"/>
    <lineage>
        <taxon>Bacteria</taxon>
        <taxon>Pseudomonadati</taxon>
        <taxon>Planctomycetota</taxon>
        <taxon>Candidatus Uabimicrobiia</taxon>
        <taxon>Candidatus Uabimicrobiales</taxon>
        <taxon>Candidatus Uabimicrobiaceae</taxon>
        <taxon>Candidatus Uabimicrobium</taxon>
    </lineage>
</organism>
<dbReference type="EMBL" id="AP019860">
    <property type="protein sequence ID" value="BBM84704.1"/>
    <property type="molecule type" value="Genomic_DNA"/>
</dbReference>
<dbReference type="OrthoDB" id="9780211at2"/>
<dbReference type="InterPro" id="IPR002589">
    <property type="entry name" value="Macro_dom"/>
</dbReference>
<name>A0A5S9IMZ8_UABAM</name>
<keyword evidence="3" id="KW-1185">Reference proteome</keyword>
<protein>
    <submittedName>
        <fullName evidence="2">Tail protein</fullName>
    </submittedName>
</protein>
<dbReference type="KEGG" id="uam:UABAM_03065"/>
<dbReference type="Pfam" id="PF01661">
    <property type="entry name" value="Macro"/>
    <property type="match status" value="1"/>
</dbReference>
<dbReference type="InterPro" id="IPR051220">
    <property type="entry name" value="TFA_Chaperone"/>
</dbReference>
<sequence>MRFILTSPDKKLYECLKQRFDDCPEVEVVQRYFEEIEHFDCIITAGNSFGLMDAGVDKAAVKFFGMKLMERIQKKILTDYLGEQPVGSCIIVETGNYRHPFVAHAPTMRVPMNISRTDNVYVALWSSLIAVHKHNLSHEKKIETLVCPALGTGTGGMGIVEAALQMHLAYKNYKNPVKAINGSMAQMRHESIHYGGNWGFQNPRK</sequence>
<dbReference type="PANTHER" id="PTHR34413">
    <property type="entry name" value="PROPHAGE TAIL FIBER ASSEMBLY PROTEIN HOMOLOG TFAE-RELATED-RELATED"/>
    <property type="match status" value="1"/>
</dbReference>
<evidence type="ECO:0000313" key="2">
    <source>
        <dbReference type="EMBL" id="BBM84704.1"/>
    </source>
</evidence>
<dbReference type="PROSITE" id="PS51154">
    <property type="entry name" value="MACRO"/>
    <property type="match status" value="1"/>
</dbReference>
<gene>
    <name evidence="2" type="ORF">UABAM_03065</name>
</gene>
<dbReference type="RefSeq" id="WP_151968839.1">
    <property type="nucleotide sequence ID" value="NZ_AP019860.1"/>
</dbReference>
<evidence type="ECO:0000313" key="3">
    <source>
        <dbReference type="Proteomes" id="UP000326354"/>
    </source>
</evidence>